<dbReference type="PANTHER" id="PTHR44154:SF1">
    <property type="entry name" value="QUINONE OXIDOREDUCTASE"/>
    <property type="match status" value="1"/>
</dbReference>
<dbReference type="InterPro" id="IPR013154">
    <property type="entry name" value="ADH-like_N"/>
</dbReference>
<dbReference type="InterPro" id="IPR036291">
    <property type="entry name" value="NAD(P)-bd_dom_sf"/>
</dbReference>
<keyword evidence="4" id="KW-1185">Reference proteome</keyword>
<dbReference type="Proteomes" id="UP000676079">
    <property type="component" value="Chromosome"/>
</dbReference>
<proteinExistence type="predicted"/>
<protein>
    <submittedName>
        <fullName evidence="3">Crotonyl-CoA carboxylase/reductase</fullName>
        <ecNumber evidence="3">1.3.1.85</ecNumber>
    </submittedName>
</protein>
<dbReference type="Gene3D" id="3.90.180.10">
    <property type="entry name" value="Medium-chain alcohol dehydrogenases, catalytic domain"/>
    <property type="match status" value="2"/>
</dbReference>
<dbReference type="InterPro" id="IPR020843">
    <property type="entry name" value="ER"/>
</dbReference>
<dbReference type="RefSeq" id="WP_220562852.1">
    <property type="nucleotide sequence ID" value="NZ_CP074133.1"/>
</dbReference>
<organism evidence="3 4">
    <name type="scientific">Nocardiopsis changdeensis</name>
    <dbReference type="NCBI Taxonomy" id="2831969"/>
    <lineage>
        <taxon>Bacteria</taxon>
        <taxon>Bacillati</taxon>
        <taxon>Actinomycetota</taxon>
        <taxon>Actinomycetes</taxon>
        <taxon>Streptosporangiales</taxon>
        <taxon>Nocardiopsidaceae</taxon>
        <taxon>Nocardiopsis</taxon>
    </lineage>
</organism>
<dbReference type="InterPro" id="IPR013149">
    <property type="entry name" value="ADH-like_C"/>
</dbReference>
<dbReference type="EMBL" id="CP074133">
    <property type="protein sequence ID" value="QUX21629.1"/>
    <property type="molecule type" value="Genomic_DNA"/>
</dbReference>
<dbReference type="EC" id="1.3.1.85" evidence="3"/>
<evidence type="ECO:0000313" key="4">
    <source>
        <dbReference type="Proteomes" id="UP000676079"/>
    </source>
</evidence>
<evidence type="ECO:0000259" key="2">
    <source>
        <dbReference type="SMART" id="SM00829"/>
    </source>
</evidence>
<dbReference type="SUPFAM" id="SSF51735">
    <property type="entry name" value="NAD(P)-binding Rossmann-fold domains"/>
    <property type="match status" value="1"/>
</dbReference>
<keyword evidence="3" id="KW-0560">Oxidoreductase</keyword>
<evidence type="ECO:0000313" key="3">
    <source>
        <dbReference type="EMBL" id="QUX21629.1"/>
    </source>
</evidence>
<dbReference type="SMART" id="SM00829">
    <property type="entry name" value="PKS_ER"/>
    <property type="match status" value="1"/>
</dbReference>
<dbReference type="InterPro" id="IPR051603">
    <property type="entry name" value="Zinc-ADH_QOR/CCCR"/>
</dbReference>
<dbReference type="Gene3D" id="3.40.50.720">
    <property type="entry name" value="NAD(P)-binding Rossmann-like Domain"/>
    <property type="match status" value="1"/>
</dbReference>
<dbReference type="NCBIfam" id="TIGR01751">
    <property type="entry name" value="crot-CoA-red"/>
    <property type="match status" value="1"/>
</dbReference>
<accession>A0ABX8BK02</accession>
<dbReference type="InterPro" id="IPR011032">
    <property type="entry name" value="GroES-like_sf"/>
</dbReference>
<dbReference type="GO" id="GO:0016491">
    <property type="term" value="F:oxidoreductase activity"/>
    <property type="evidence" value="ECO:0007669"/>
    <property type="project" value="UniProtKB-KW"/>
</dbReference>
<dbReference type="SUPFAM" id="SSF50129">
    <property type="entry name" value="GroES-like"/>
    <property type="match status" value="1"/>
</dbReference>
<name>A0ABX8BK02_9ACTN</name>
<feature type="domain" description="Enoyl reductase (ER)" evidence="2">
    <location>
        <begin position="32"/>
        <end position="393"/>
    </location>
</feature>
<gene>
    <name evidence="3" type="primary">ccrA</name>
    <name evidence="3" type="ORF">KGD84_25020</name>
</gene>
<dbReference type="PANTHER" id="PTHR44154">
    <property type="entry name" value="QUINONE OXIDOREDUCTASE"/>
    <property type="match status" value="1"/>
</dbReference>
<keyword evidence="1" id="KW-0521">NADP</keyword>
<dbReference type="InterPro" id="IPR010085">
    <property type="entry name" value="Crot_CoA_red"/>
</dbReference>
<sequence>MTKELYDLGEMPPLGHVPERMHAMTIRAERYGPPEEAFAHEIVPVPKVGPGRVLVYTMTAGINYNNVWAALGRPADVIAARRKLGEPEDYHVGGSDGAGIVWAVGEGVTGLEVGDHVILSPGDWDERSDDIRQGRDPAASRSMRAWGYESNHGSFGQFCLVRDVQCHPKPEHLTWEVAGGFLAAAATAHRQLFGWQPHTVRPGDPVLVWGGAGSLGAFATQLVRNAGGRAVAVVSTEEKARVCRDLGAVGTILRTEFDHWGRVPEDDDPAYRHWADGVRAFGRRFWEELGERRSPRIVFEHSGADTLPTSLYLCDNEGMVVTCGATSGYRSDIDLRFLWMRLKRLQGSHFATTADCRIVTDLVARGLLDPCVSSVVGFDEIGTAHQEMHDNVHPWGNRVARVNALG</sequence>
<dbReference type="Pfam" id="PF00107">
    <property type="entry name" value="ADH_zinc_N"/>
    <property type="match status" value="1"/>
</dbReference>
<evidence type="ECO:0000256" key="1">
    <source>
        <dbReference type="ARBA" id="ARBA00022857"/>
    </source>
</evidence>
<dbReference type="Pfam" id="PF08240">
    <property type="entry name" value="ADH_N"/>
    <property type="match status" value="1"/>
</dbReference>
<reference evidence="3 4" key="1">
    <citation type="submission" date="2021-05" db="EMBL/GenBank/DDBJ databases">
        <title>Direct Submission.</title>
        <authorList>
            <person name="Li K."/>
            <person name="Gao J."/>
        </authorList>
    </citation>
    <scope>NUCLEOTIDE SEQUENCE [LARGE SCALE GENOMIC DNA]</scope>
    <source>
        <strain evidence="3 4">Mg02</strain>
    </source>
</reference>